<keyword evidence="9" id="KW-1185">Reference proteome</keyword>
<protein>
    <recommendedName>
        <fullName evidence="1">non-specific serine/threonine protein kinase</fullName>
        <ecNumber evidence="1">2.7.11.1</ecNumber>
    </recommendedName>
</protein>
<evidence type="ECO:0000256" key="5">
    <source>
        <dbReference type="ARBA" id="ARBA00022777"/>
    </source>
</evidence>
<evidence type="ECO:0000313" key="9">
    <source>
        <dbReference type="Proteomes" id="UP001557470"/>
    </source>
</evidence>
<feature type="compositionally biased region" description="Polar residues" evidence="7">
    <location>
        <begin position="73"/>
        <end position="85"/>
    </location>
</feature>
<keyword evidence="5" id="KW-0418">Kinase</keyword>
<evidence type="ECO:0000256" key="3">
    <source>
        <dbReference type="ARBA" id="ARBA00022679"/>
    </source>
</evidence>
<organism evidence="8 9">
    <name type="scientific">Umbra pygmaea</name>
    <name type="common">Eastern mudminnow</name>
    <dbReference type="NCBI Taxonomy" id="75934"/>
    <lineage>
        <taxon>Eukaryota</taxon>
        <taxon>Metazoa</taxon>
        <taxon>Chordata</taxon>
        <taxon>Craniata</taxon>
        <taxon>Vertebrata</taxon>
        <taxon>Euteleostomi</taxon>
        <taxon>Actinopterygii</taxon>
        <taxon>Neopterygii</taxon>
        <taxon>Teleostei</taxon>
        <taxon>Protacanthopterygii</taxon>
        <taxon>Esociformes</taxon>
        <taxon>Umbridae</taxon>
        <taxon>Umbra</taxon>
    </lineage>
</organism>
<dbReference type="GO" id="GO:0004674">
    <property type="term" value="F:protein serine/threonine kinase activity"/>
    <property type="evidence" value="ECO:0007669"/>
    <property type="project" value="UniProtKB-KW"/>
</dbReference>
<evidence type="ECO:0000256" key="2">
    <source>
        <dbReference type="ARBA" id="ARBA00022527"/>
    </source>
</evidence>
<dbReference type="Gene3D" id="3.30.200.20">
    <property type="entry name" value="Phosphorylase Kinase, domain 1"/>
    <property type="match status" value="1"/>
</dbReference>
<feature type="compositionally biased region" description="Pro residues" evidence="7">
    <location>
        <begin position="56"/>
        <end position="65"/>
    </location>
</feature>
<dbReference type="InterPro" id="IPR011009">
    <property type="entry name" value="Kinase-like_dom_sf"/>
</dbReference>
<dbReference type="AlphaFoldDB" id="A0ABD0XBV1"/>
<comment type="caution">
    <text evidence="8">The sequence shown here is derived from an EMBL/GenBank/DDBJ whole genome shotgun (WGS) entry which is preliminary data.</text>
</comment>
<keyword evidence="3" id="KW-0808">Transferase</keyword>
<dbReference type="FunFam" id="3.30.200.20:FF:000077">
    <property type="entry name" value="Putative Serine/threonine-protein kinase/endoribonuclease IRE1"/>
    <property type="match status" value="1"/>
</dbReference>
<dbReference type="EC" id="2.7.11.1" evidence="1"/>
<name>A0ABD0XBV1_UMBPY</name>
<feature type="region of interest" description="Disordered" evidence="7">
    <location>
        <begin position="23"/>
        <end position="117"/>
    </location>
</feature>
<dbReference type="GO" id="GO:0005524">
    <property type="term" value="F:ATP binding"/>
    <property type="evidence" value="ECO:0007669"/>
    <property type="project" value="UniProtKB-KW"/>
</dbReference>
<proteinExistence type="predicted"/>
<keyword evidence="2" id="KW-0723">Serine/threonine-protein kinase</keyword>
<evidence type="ECO:0000256" key="4">
    <source>
        <dbReference type="ARBA" id="ARBA00022741"/>
    </source>
</evidence>
<evidence type="ECO:0000256" key="6">
    <source>
        <dbReference type="ARBA" id="ARBA00022840"/>
    </source>
</evidence>
<feature type="compositionally biased region" description="Low complexity" evidence="7">
    <location>
        <begin position="93"/>
        <end position="106"/>
    </location>
</feature>
<dbReference type="PANTHER" id="PTHR13954:SF15">
    <property type="entry name" value="SERINE_THREONINE-PROTEIN KINASE_ENDORIBONUCLEASE IRE2"/>
    <property type="match status" value="1"/>
</dbReference>
<gene>
    <name evidence="8" type="ORF">UPYG_G00056950</name>
</gene>
<evidence type="ECO:0000313" key="8">
    <source>
        <dbReference type="EMBL" id="KAL1005272.1"/>
    </source>
</evidence>
<dbReference type="EMBL" id="JAGEUA010000002">
    <property type="protein sequence ID" value="KAL1005272.1"/>
    <property type="molecule type" value="Genomic_DNA"/>
</dbReference>
<dbReference type="Proteomes" id="UP001557470">
    <property type="component" value="Unassembled WGS sequence"/>
</dbReference>
<keyword evidence="6" id="KW-0067">ATP-binding</keyword>
<keyword evidence="4" id="KW-0547">Nucleotide-binding</keyword>
<sequence>MEVVALPMENAAMPWRVERLRRQRRLAQQQKKQRQQFEEALESRLQQLVDTSPLTDTPPPSPDTPIPTDTPTAETQSQSANSQLLSVAPPPSASRGNSSDSASRNGAPVTSSPQDEGLEEVHVGKISFSPSEVLGHGTEGTFVFRGCFDGRRVAVKRILPECFDFAEREVQLLRESTEL</sequence>
<reference evidence="8 9" key="1">
    <citation type="submission" date="2024-06" db="EMBL/GenBank/DDBJ databases">
        <authorList>
            <person name="Pan Q."/>
            <person name="Wen M."/>
            <person name="Jouanno E."/>
            <person name="Zahm M."/>
            <person name="Klopp C."/>
            <person name="Cabau C."/>
            <person name="Louis A."/>
            <person name="Berthelot C."/>
            <person name="Parey E."/>
            <person name="Roest Crollius H."/>
            <person name="Montfort J."/>
            <person name="Robinson-Rechavi M."/>
            <person name="Bouchez O."/>
            <person name="Lampietro C."/>
            <person name="Lopez Roques C."/>
            <person name="Donnadieu C."/>
            <person name="Postlethwait J."/>
            <person name="Bobe J."/>
            <person name="Verreycken H."/>
            <person name="Guiguen Y."/>
        </authorList>
    </citation>
    <scope>NUCLEOTIDE SEQUENCE [LARGE SCALE GENOMIC DNA]</scope>
    <source>
        <strain evidence="8">Up_M1</strain>
        <tissue evidence="8">Testis</tissue>
    </source>
</reference>
<dbReference type="InterPro" id="IPR045133">
    <property type="entry name" value="IRE1/2-like"/>
</dbReference>
<dbReference type="SUPFAM" id="SSF56112">
    <property type="entry name" value="Protein kinase-like (PK-like)"/>
    <property type="match status" value="1"/>
</dbReference>
<evidence type="ECO:0000256" key="7">
    <source>
        <dbReference type="SAM" id="MobiDB-lite"/>
    </source>
</evidence>
<dbReference type="PANTHER" id="PTHR13954">
    <property type="entry name" value="IRE1-RELATED"/>
    <property type="match status" value="1"/>
</dbReference>
<accession>A0ABD0XBV1</accession>
<evidence type="ECO:0000256" key="1">
    <source>
        <dbReference type="ARBA" id="ARBA00012513"/>
    </source>
</evidence>